<name>A0AA49GIZ7_9BACT</name>
<dbReference type="Pfam" id="PF11964">
    <property type="entry name" value="SpoIIAA-like"/>
    <property type="match status" value="1"/>
</dbReference>
<dbReference type="InterPro" id="IPR036513">
    <property type="entry name" value="STAS_dom_sf"/>
</dbReference>
<proteinExistence type="predicted"/>
<gene>
    <name evidence="1" type="ORF">K4G66_19350</name>
</gene>
<dbReference type="SUPFAM" id="SSF52091">
    <property type="entry name" value="SpoIIaa-like"/>
    <property type="match status" value="1"/>
</dbReference>
<dbReference type="InterPro" id="IPR021866">
    <property type="entry name" value="SpoIIAA-like"/>
</dbReference>
<accession>A0AA49GIZ7</accession>
<sequence length="118" mass="13960">MIEPFNTRRDDIIGFRMDGTISEVDIRPLLLHLNEKLRLHKKLRLLVEYVDTNGFSMDTLMEDFAYSFGHWGNFEKTAIITFKDWISQASQLAHELQETNLKSFSYSEKDMAIQWIEQ</sequence>
<reference evidence="1" key="2">
    <citation type="journal article" date="2024" name="Antonie Van Leeuwenhoek">
        <title>Roseihalotalea indica gen. nov., sp. nov., a halophilic Bacteroidetes from mesopelagic Southwest Indian Ocean with higher carbohydrate metabolic potential.</title>
        <authorList>
            <person name="Chen B."/>
            <person name="Zhang M."/>
            <person name="Lin D."/>
            <person name="Ye J."/>
            <person name="Tang K."/>
        </authorList>
    </citation>
    <scope>NUCLEOTIDE SEQUENCE</scope>
    <source>
        <strain evidence="1">TK19036</strain>
    </source>
</reference>
<protein>
    <submittedName>
        <fullName evidence="1">STAS/SEC14 domain-containing protein</fullName>
    </submittedName>
</protein>
<evidence type="ECO:0000313" key="1">
    <source>
        <dbReference type="EMBL" id="WKN34534.1"/>
    </source>
</evidence>
<organism evidence="1">
    <name type="scientific">Roseihalotalea indica</name>
    <dbReference type="NCBI Taxonomy" id="2867963"/>
    <lineage>
        <taxon>Bacteria</taxon>
        <taxon>Pseudomonadati</taxon>
        <taxon>Bacteroidota</taxon>
        <taxon>Cytophagia</taxon>
        <taxon>Cytophagales</taxon>
        <taxon>Catalimonadaceae</taxon>
        <taxon>Roseihalotalea</taxon>
    </lineage>
</organism>
<reference evidence="1" key="1">
    <citation type="journal article" date="2023" name="Comput. Struct. Biotechnol. J.">
        <title>Discovery of a novel marine Bacteroidetes with a rich repertoire of carbohydrate-active enzymes.</title>
        <authorList>
            <person name="Chen B."/>
            <person name="Liu G."/>
            <person name="Chen Q."/>
            <person name="Wang H."/>
            <person name="Liu L."/>
            <person name="Tang K."/>
        </authorList>
    </citation>
    <scope>NUCLEOTIDE SEQUENCE</scope>
    <source>
        <strain evidence="1">TK19036</strain>
    </source>
</reference>
<dbReference type="EMBL" id="CP120682">
    <property type="protein sequence ID" value="WKN34534.1"/>
    <property type="molecule type" value="Genomic_DNA"/>
</dbReference>
<dbReference type="Gene3D" id="3.40.50.10600">
    <property type="entry name" value="SpoIIaa-like domains"/>
    <property type="match status" value="1"/>
</dbReference>
<dbReference type="InterPro" id="IPR038396">
    <property type="entry name" value="SpoIIAA-like_sf"/>
</dbReference>
<dbReference type="AlphaFoldDB" id="A0AA49GIZ7"/>